<protein>
    <submittedName>
        <fullName evidence="7">TetR/AcrR family transcriptional regulator</fullName>
    </submittedName>
</protein>
<dbReference type="InterPro" id="IPR009057">
    <property type="entry name" value="Homeodomain-like_sf"/>
</dbReference>
<dbReference type="InterPro" id="IPR039538">
    <property type="entry name" value="BetI_C"/>
</dbReference>
<evidence type="ECO:0000313" key="7">
    <source>
        <dbReference type="EMBL" id="MFD2801191.1"/>
    </source>
</evidence>
<keyword evidence="3 5" id="KW-0238">DNA-binding</keyword>
<dbReference type="PANTHER" id="PTHR30055">
    <property type="entry name" value="HTH-TYPE TRANSCRIPTIONAL REGULATOR RUTR"/>
    <property type="match status" value="1"/>
</dbReference>
<keyword evidence="8" id="KW-1185">Reference proteome</keyword>
<evidence type="ECO:0000256" key="3">
    <source>
        <dbReference type="ARBA" id="ARBA00023125"/>
    </source>
</evidence>
<dbReference type="InterPro" id="IPR050109">
    <property type="entry name" value="HTH-type_TetR-like_transc_reg"/>
</dbReference>
<evidence type="ECO:0000313" key="8">
    <source>
        <dbReference type="Proteomes" id="UP001597478"/>
    </source>
</evidence>
<evidence type="ECO:0000256" key="4">
    <source>
        <dbReference type="ARBA" id="ARBA00023163"/>
    </source>
</evidence>
<dbReference type="PANTHER" id="PTHR30055:SF228">
    <property type="entry name" value="TRANSCRIPTIONAL REGULATOR-RELATED"/>
    <property type="match status" value="1"/>
</dbReference>
<accession>A0ABW5WFQ7</accession>
<comment type="caution">
    <text evidence="7">The sequence shown here is derived from an EMBL/GenBank/DDBJ whole genome shotgun (WGS) entry which is preliminary data.</text>
</comment>
<dbReference type="InterPro" id="IPR001647">
    <property type="entry name" value="HTH_TetR"/>
</dbReference>
<keyword evidence="4" id="KW-0804">Transcription</keyword>
<evidence type="ECO:0000259" key="6">
    <source>
        <dbReference type="PROSITE" id="PS50977"/>
    </source>
</evidence>
<keyword evidence="2" id="KW-0805">Transcription regulation</keyword>
<dbReference type="Pfam" id="PF13977">
    <property type="entry name" value="TetR_C_6"/>
    <property type="match status" value="1"/>
</dbReference>
<dbReference type="Proteomes" id="UP001597478">
    <property type="component" value="Unassembled WGS sequence"/>
</dbReference>
<dbReference type="Gene3D" id="1.10.357.10">
    <property type="entry name" value="Tetracycline Repressor, domain 2"/>
    <property type="match status" value="1"/>
</dbReference>
<evidence type="ECO:0000256" key="1">
    <source>
        <dbReference type="ARBA" id="ARBA00022491"/>
    </source>
</evidence>
<evidence type="ECO:0000256" key="5">
    <source>
        <dbReference type="PROSITE-ProRule" id="PRU00335"/>
    </source>
</evidence>
<dbReference type="SUPFAM" id="SSF48498">
    <property type="entry name" value="Tetracyclin repressor-like, C-terminal domain"/>
    <property type="match status" value="1"/>
</dbReference>
<dbReference type="SUPFAM" id="SSF46689">
    <property type="entry name" value="Homeodomain-like"/>
    <property type="match status" value="1"/>
</dbReference>
<feature type="domain" description="HTH tetR-type" evidence="6">
    <location>
        <begin position="8"/>
        <end position="68"/>
    </location>
</feature>
<dbReference type="InterPro" id="IPR036271">
    <property type="entry name" value="Tet_transcr_reg_TetR-rel_C_sf"/>
</dbReference>
<evidence type="ECO:0000256" key="2">
    <source>
        <dbReference type="ARBA" id="ARBA00023015"/>
    </source>
</evidence>
<dbReference type="Pfam" id="PF00440">
    <property type="entry name" value="TetR_N"/>
    <property type="match status" value="1"/>
</dbReference>
<dbReference type="RefSeq" id="WP_377391413.1">
    <property type="nucleotide sequence ID" value="NZ_JBHSAN010000024.1"/>
</dbReference>
<sequence length="216" mass="23565">MPRTADHAERRAQIIDGLLSLAAREGLHAVTLRAVAAEAGVSLRLVQYYFHTKAALMHAALVELERQSHRRLAARLATLPDPVPARTHVEALLAEALPTDERSRAFHRTWTSYAVLAMTDPELAAQPFVDGPRRLERELTTVLARAAGQLAPDADPAAEAARLLNLAHGLGTGVLVGQRTVPEAQDVLGYHLDRLFDREPEFAGAATVWDRRGNAD</sequence>
<keyword evidence="1" id="KW-0678">Repressor</keyword>
<dbReference type="EMBL" id="JBHUOF010000021">
    <property type="protein sequence ID" value="MFD2801191.1"/>
    <property type="molecule type" value="Genomic_DNA"/>
</dbReference>
<name>A0ABW5WFQ7_9PSEU</name>
<dbReference type="PROSITE" id="PS50977">
    <property type="entry name" value="HTH_TETR_2"/>
    <property type="match status" value="1"/>
</dbReference>
<proteinExistence type="predicted"/>
<reference evidence="8" key="1">
    <citation type="journal article" date="2019" name="Int. J. Syst. Evol. Microbiol.">
        <title>The Global Catalogue of Microorganisms (GCM) 10K type strain sequencing project: providing services to taxonomists for standard genome sequencing and annotation.</title>
        <authorList>
            <consortium name="The Broad Institute Genomics Platform"/>
            <consortium name="The Broad Institute Genome Sequencing Center for Infectious Disease"/>
            <person name="Wu L."/>
            <person name="Ma J."/>
        </authorList>
    </citation>
    <scope>NUCLEOTIDE SEQUENCE [LARGE SCALE GENOMIC DNA]</scope>
    <source>
        <strain evidence="8">IBRC-M 10906</strain>
    </source>
</reference>
<gene>
    <name evidence="7" type="ORF">ACFS2C_17500</name>
</gene>
<feature type="DNA-binding region" description="H-T-H motif" evidence="5">
    <location>
        <begin position="31"/>
        <end position="50"/>
    </location>
</feature>
<organism evidence="7 8">
    <name type="scientific">Prauserella oleivorans</name>
    <dbReference type="NCBI Taxonomy" id="1478153"/>
    <lineage>
        <taxon>Bacteria</taxon>
        <taxon>Bacillati</taxon>
        <taxon>Actinomycetota</taxon>
        <taxon>Actinomycetes</taxon>
        <taxon>Pseudonocardiales</taxon>
        <taxon>Pseudonocardiaceae</taxon>
        <taxon>Prauserella</taxon>
    </lineage>
</organism>